<dbReference type="Proteomes" id="UP000054075">
    <property type="component" value="Unassembled WGS sequence"/>
</dbReference>
<dbReference type="SUPFAM" id="SSF55681">
    <property type="entry name" value="Class II aaRS and biotin synthetases"/>
    <property type="match status" value="1"/>
</dbReference>
<dbReference type="EC" id="2.3.1.181" evidence="6 7"/>
<dbReference type="PROSITE" id="PS51733">
    <property type="entry name" value="BPL_LPL_CATALYTIC"/>
    <property type="match status" value="1"/>
</dbReference>
<dbReference type="Gene3D" id="3.30.930.10">
    <property type="entry name" value="Bira Bifunctional Protein, Domain 2"/>
    <property type="match status" value="1"/>
</dbReference>
<dbReference type="UniPathway" id="UPA00538">
    <property type="reaction ID" value="UER00592"/>
</dbReference>
<dbReference type="InterPro" id="IPR020605">
    <property type="entry name" value="Octanoyltransferase_CS"/>
</dbReference>
<evidence type="ECO:0000256" key="1">
    <source>
        <dbReference type="ARBA" id="ARBA00004821"/>
    </source>
</evidence>
<comment type="similarity">
    <text evidence="6 7">Belongs to the LipB family.</text>
</comment>
<comment type="pathway">
    <text evidence="1 6 7">Protein modification; protein lipoylation via endogenous pathway; protein N(6)-(lipoyl)lysine from octanoyl-[acyl-carrier-protein]: step 1/2.</text>
</comment>
<dbReference type="GO" id="GO:0033819">
    <property type="term" value="F:lipoyl(octanoyl) transferase activity"/>
    <property type="evidence" value="ECO:0007669"/>
    <property type="project" value="UniProtKB-EC"/>
</dbReference>
<dbReference type="InterPro" id="IPR000544">
    <property type="entry name" value="Octanoyltransferase"/>
</dbReference>
<comment type="caution">
    <text evidence="12">The sequence shown here is derived from an EMBL/GenBank/DDBJ whole genome shotgun (WGS) entry which is preliminary data.</text>
</comment>
<evidence type="ECO:0000256" key="9">
    <source>
        <dbReference type="PIRSR" id="PIRSR016262-2"/>
    </source>
</evidence>
<dbReference type="FunFam" id="3.30.930.10:FF:000020">
    <property type="entry name" value="Octanoyltransferase"/>
    <property type="match status" value="1"/>
</dbReference>
<dbReference type="Pfam" id="PF21948">
    <property type="entry name" value="LplA-B_cat"/>
    <property type="match status" value="1"/>
</dbReference>
<comment type="function">
    <text evidence="5 6 7">Catalyzes the transfer of endogenously produced octanoic acid from octanoyl-acyl-carrier-protein onto the lipoyl domains of lipoate-dependent enzymes. Lipoyl-ACP can also act as a substrate although octanoyl-ACP is likely to be the physiological substrate.</text>
</comment>
<evidence type="ECO:0000256" key="6">
    <source>
        <dbReference type="HAMAP-Rule" id="MF_00013"/>
    </source>
</evidence>
<feature type="binding site" evidence="6 9">
    <location>
        <begin position="151"/>
        <end position="153"/>
    </location>
    <ligand>
        <name>substrate</name>
    </ligand>
</feature>
<dbReference type="PROSITE" id="PS01313">
    <property type="entry name" value="LIPB"/>
    <property type="match status" value="1"/>
</dbReference>
<feature type="binding site" evidence="6 9">
    <location>
        <begin position="138"/>
        <end position="140"/>
    </location>
    <ligand>
        <name>substrate</name>
    </ligand>
</feature>
<feature type="active site" description="Acyl-thioester intermediate" evidence="6 8">
    <location>
        <position position="169"/>
    </location>
</feature>
<dbReference type="PANTHER" id="PTHR10993:SF7">
    <property type="entry name" value="LIPOYLTRANSFERASE 2, MITOCHONDRIAL-RELATED"/>
    <property type="match status" value="1"/>
</dbReference>
<evidence type="ECO:0000256" key="8">
    <source>
        <dbReference type="PIRSR" id="PIRSR016262-1"/>
    </source>
</evidence>
<comment type="subcellular location">
    <subcellularLocation>
        <location evidence="6">Cytoplasm</location>
    </subcellularLocation>
</comment>
<feature type="site" description="Lowers pKa of active site Cys" evidence="6 10">
    <location>
        <position position="135"/>
    </location>
</feature>
<sequence length="207" mass="23257">MTHAKLIIKKLQQADYQTIAHAMRTFTDKRTPETPDEVWLIEHNSVYTLGQAGKREHILNPGNIPVERTDRGGQVTYHGPGQLVVYPLLNLRRLHLGVRELVTFLENTLIHLLATYGIKAEAKKEAPGVYVNTAKIASIGLRIRRGCCYHGLAFNVSMDLKPFKGINPCGMRQLEITQLADLGGPHDLNQVAQDFSTQFQHEILNLN</sequence>
<evidence type="ECO:0000313" key="12">
    <source>
        <dbReference type="EMBL" id="EDP47018.1"/>
    </source>
</evidence>
<feature type="binding site" evidence="6 9">
    <location>
        <begin position="71"/>
        <end position="78"/>
    </location>
    <ligand>
        <name>substrate</name>
    </ligand>
</feature>
<evidence type="ECO:0000256" key="4">
    <source>
        <dbReference type="ARBA" id="ARBA00023315"/>
    </source>
</evidence>
<keyword evidence="13" id="KW-1185">Reference proteome</keyword>
<evidence type="ECO:0000259" key="11">
    <source>
        <dbReference type="PROSITE" id="PS51733"/>
    </source>
</evidence>
<evidence type="ECO:0000256" key="10">
    <source>
        <dbReference type="PIRSR" id="PIRSR016262-3"/>
    </source>
</evidence>
<evidence type="ECO:0000256" key="7">
    <source>
        <dbReference type="PIRNR" id="PIRNR016262"/>
    </source>
</evidence>
<dbReference type="PIRSF" id="PIRSF016262">
    <property type="entry name" value="LPLase"/>
    <property type="match status" value="1"/>
</dbReference>
<feature type="domain" description="BPL/LPL catalytic" evidence="11">
    <location>
        <begin position="32"/>
        <end position="207"/>
    </location>
</feature>
<evidence type="ECO:0000256" key="2">
    <source>
        <dbReference type="ARBA" id="ARBA00022490"/>
    </source>
</evidence>
<keyword evidence="2 6" id="KW-0963">Cytoplasm</keyword>
<dbReference type="OrthoDB" id="9787061at2"/>
<dbReference type="PANTHER" id="PTHR10993">
    <property type="entry name" value="OCTANOYLTRANSFERASE"/>
    <property type="match status" value="1"/>
</dbReference>
<gene>
    <name evidence="6 12" type="primary">lipB</name>
    <name evidence="12" type="ORF">RICGR_1453</name>
</gene>
<keyword evidence="3 6" id="KW-0808">Transferase</keyword>
<dbReference type="CDD" id="cd16444">
    <property type="entry name" value="LipB"/>
    <property type="match status" value="1"/>
</dbReference>
<keyword evidence="4 6" id="KW-0012">Acyltransferase</keyword>
<dbReference type="GO" id="GO:0005737">
    <property type="term" value="C:cytoplasm"/>
    <property type="evidence" value="ECO:0007669"/>
    <property type="project" value="UniProtKB-SubCell"/>
</dbReference>
<dbReference type="eggNOG" id="COG0321">
    <property type="taxonomic scope" value="Bacteria"/>
</dbReference>
<dbReference type="InterPro" id="IPR004143">
    <property type="entry name" value="BPL_LPL_catalytic"/>
</dbReference>
<proteinExistence type="inferred from homology"/>
<comment type="miscellaneous">
    <text evidence="6">In the reaction, the free carboxyl group of octanoic acid is attached via an amide linkage to the epsilon-amino group of a specific lysine residue of lipoyl domains of lipoate-dependent enzymes.</text>
</comment>
<dbReference type="HAMAP" id="MF_00013">
    <property type="entry name" value="LipB"/>
    <property type="match status" value="1"/>
</dbReference>
<organism evidence="12 13">
    <name type="scientific">Rickettsiella grylli</name>
    <dbReference type="NCBI Taxonomy" id="59196"/>
    <lineage>
        <taxon>Bacteria</taxon>
        <taxon>Pseudomonadati</taxon>
        <taxon>Pseudomonadota</taxon>
        <taxon>Gammaproteobacteria</taxon>
        <taxon>Legionellales</taxon>
        <taxon>Coxiellaceae</taxon>
        <taxon>Rickettsiella</taxon>
    </lineage>
</organism>
<evidence type="ECO:0000313" key="13">
    <source>
        <dbReference type="Proteomes" id="UP000054075"/>
    </source>
</evidence>
<comment type="catalytic activity">
    <reaction evidence="6 7">
        <text>octanoyl-[ACP] + L-lysyl-[protein] = N(6)-octanoyl-L-lysyl-[protein] + holo-[ACP] + H(+)</text>
        <dbReference type="Rhea" id="RHEA:17665"/>
        <dbReference type="Rhea" id="RHEA-COMP:9636"/>
        <dbReference type="Rhea" id="RHEA-COMP:9685"/>
        <dbReference type="Rhea" id="RHEA-COMP:9752"/>
        <dbReference type="Rhea" id="RHEA-COMP:9928"/>
        <dbReference type="ChEBI" id="CHEBI:15378"/>
        <dbReference type="ChEBI" id="CHEBI:29969"/>
        <dbReference type="ChEBI" id="CHEBI:64479"/>
        <dbReference type="ChEBI" id="CHEBI:78463"/>
        <dbReference type="ChEBI" id="CHEBI:78809"/>
        <dbReference type="EC" id="2.3.1.181"/>
    </reaction>
</comment>
<dbReference type="RefSeq" id="WP_006035980.1">
    <property type="nucleotide sequence ID" value="NZ_AAQJ02000001.1"/>
</dbReference>
<evidence type="ECO:0000256" key="3">
    <source>
        <dbReference type="ARBA" id="ARBA00022679"/>
    </source>
</evidence>
<dbReference type="STRING" id="59196.RICGR_1453"/>
<dbReference type="EMBL" id="AAQJ02000001">
    <property type="protein sequence ID" value="EDP47018.1"/>
    <property type="molecule type" value="Genomic_DNA"/>
</dbReference>
<dbReference type="AlphaFoldDB" id="A8PQ92"/>
<dbReference type="NCBIfam" id="NF010922">
    <property type="entry name" value="PRK14342.1"/>
    <property type="match status" value="1"/>
</dbReference>
<dbReference type="GO" id="GO:0009249">
    <property type="term" value="P:protein lipoylation"/>
    <property type="evidence" value="ECO:0007669"/>
    <property type="project" value="InterPro"/>
</dbReference>
<dbReference type="InterPro" id="IPR045864">
    <property type="entry name" value="aa-tRNA-synth_II/BPL/LPL"/>
</dbReference>
<dbReference type="NCBIfam" id="TIGR00214">
    <property type="entry name" value="lipB"/>
    <property type="match status" value="1"/>
</dbReference>
<reference evidence="12" key="2">
    <citation type="submission" date="2007-10" db="EMBL/GenBank/DDBJ databases">
        <authorList>
            <person name="Myers G.S."/>
        </authorList>
    </citation>
    <scope>NUCLEOTIDE SEQUENCE [LARGE SCALE GENOMIC DNA]</scope>
</reference>
<name>A8PQ92_9COXI</name>
<reference evidence="12" key="1">
    <citation type="submission" date="2006-04" db="EMBL/GenBank/DDBJ databases">
        <authorList>
            <person name="Seshadri R."/>
            <person name="Federici B.A."/>
        </authorList>
    </citation>
    <scope>NUCLEOTIDE SEQUENCE [LARGE SCALE GENOMIC DNA]</scope>
</reference>
<evidence type="ECO:0000256" key="5">
    <source>
        <dbReference type="ARBA" id="ARBA00024732"/>
    </source>
</evidence>
<protein>
    <recommendedName>
        <fullName evidence="6 7">Octanoyltransferase</fullName>
        <ecNumber evidence="6 7">2.3.1.181</ecNumber>
    </recommendedName>
    <alternativeName>
        <fullName evidence="6">Lipoate-protein ligase B</fullName>
    </alternativeName>
    <alternativeName>
        <fullName evidence="6">Lipoyl/octanoyl transferase</fullName>
    </alternativeName>
    <alternativeName>
        <fullName evidence="6">Octanoyl-[acyl-carrier-protein]-protein N-octanoyltransferase</fullName>
    </alternativeName>
</protein>
<accession>A8PQ92</accession>